<reference evidence="7" key="1">
    <citation type="journal article" date="2019" name="Int. J. Syst. Evol. Microbiol.">
        <title>The Global Catalogue of Microorganisms (GCM) 10K type strain sequencing project: providing services to taxonomists for standard genome sequencing and annotation.</title>
        <authorList>
            <consortium name="The Broad Institute Genomics Platform"/>
            <consortium name="The Broad Institute Genome Sequencing Center for Infectious Disease"/>
            <person name="Wu L."/>
            <person name="Ma J."/>
        </authorList>
    </citation>
    <scope>NUCLEOTIDE SEQUENCE [LARGE SCALE GENOMIC DNA]</scope>
    <source>
        <strain evidence="7">CGMCC 1.12664</strain>
    </source>
</reference>
<keyword evidence="2 5" id="KW-0812">Transmembrane</keyword>
<evidence type="ECO:0000256" key="5">
    <source>
        <dbReference type="RuleBase" id="RU363041"/>
    </source>
</evidence>
<sequence>MELSALTLLGLASGLLVTGAVAGTLAGLLGVGGGIVIVPVLSWVLALIAFPPDISQHMAVATSLATIIPTAISSTRAHRARGAVDDALVRRWGPAMVAGALIGGLAARYVSGDVLRLIFGAVALIVAVNMAIPRTLVVGTSLPGGAAGQPVPLVIGLFSALMGIGGGTLAVPVQSAFSVPVHRAVGTAAAFGLLIAIPGTLGFVWAGWGRADLPPGSLGYVSLPAAAAIIPTTWAFAPLGARLAHAIDQSALKRAFALFLAITALRMLATALT</sequence>
<dbReference type="AlphaFoldDB" id="A0A916ZVP1"/>
<evidence type="ECO:0000256" key="4">
    <source>
        <dbReference type="ARBA" id="ARBA00023136"/>
    </source>
</evidence>
<feature type="transmembrane region" description="Helical" evidence="5">
    <location>
        <begin position="185"/>
        <end position="208"/>
    </location>
</feature>
<accession>A0A916ZVP1</accession>
<gene>
    <name evidence="6" type="ORF">GCM10011360_01210</name>
</gene>
<comment type="subcellular location">
    <subcellularLocation>
        <location evidence="5">Cell membrane</location>
        <topology evidence="5">Multi-pass membrane protein</topology>
    </subcellularLocation>
    <subcellularLocation>
        <location evidence="1">Membrane</location>
        <topology evidence="1">Multi-pass membrane protein</topology>
    </subcellularLocation>
</comment>
<keyword evidence="5" id="KW-1003">Cell membrane</keyword>
<keyword evidence="3 5" id="KW-1133">Transmembrane helix</keyword>
<dbReference type="EMBL" id="BMFJ01000001">
    <property type="protein sequence ID" value="GGE16197.1"/>
    <property type="molecule type" value="Genomic_DNA"/>
</dbReference>
<dbReference type="Pfam" id="PF01925">
    <property type="entry name" value="TauE"/>
    <property type="match status" value="1"/>
</dbReference>
<name>A0A916ZVP1_9RHOB</name>
<evidence type="ECO:0000256" key="1">
    <source>
        <dbReference type="ARBA" id="ARBA00004141"/>
    </source>
</evidence>
<comment type="similarity">
    <text evidence="5">Belongs to the 4-toluene sulfonate uptake permease (TSUP) (TC 2.A.102) family.</text>
</comment>
<keyword evidence="4 5" id="KW-0472">Membrane</keyword>
<protein>
    <recommendedName>
        <fullName evidence="5">Probable membrane transporter protein</fullName>
    </recommendedName>
</protein>
<feature type="transmembrane region" description="Helical" evidence="5">
    <location>
        <begin position="152"/>
        <end position="173"/>
    </location>
</feature>
<feature type="transmembrane region" description="Helical" evidence="5">
    <location>
        <begin position="32"/>
        <end position="50"/>
    </location>
</feature>
<comment type="caution">
    <text evidence="6">The sequence shown here is derived from an EMBL/GenBank/DDBJ whole genome shotgun (WGS) entry which is preliminary data.</text>
</comment>
<feature type="transmembrane region" description="Helical" evidence="5">
    <location>
        <begin position="255"/>
        <end position="272"/>
    </location>
</feature>
<dbReference type="Proteomes" id="UP000612855">
    <property type="component" value="Unassembled WGS sequence"/>
</dbReference>
<dbReference type="PANTHER" id="PTHR43483:SF3">
    <property type="entry name" value="MEMBRANE TRANSPORTER PROTEIN HI_0806-RELATED"/>
    <property type="match status" value="1"/>
</dbReference>
<keyword evidence="7" id="KW-1185">Reference proteome</keyword>
<evidence type="ECO:0000313" key="7">
    <source>
        <dbReference type="Proteomes" id="UP000612855"/>
    </source>
</evidence>
<organism evidence="6 7">
    <name type="scientific">Primorskyibacter flagellatus</name>
    <dbReference type="NCBI Taxonomy" id="1387277"/>
    <lineage>
        <taxon>Bacteria</taxon>
        <taxon>Pseudomonadati</taxon>
        <taxon>Pseudomonadota</taxon>
        <taxon>Alphaproteobacteria</taxon>
        <taxon>Rhodobacterales</taxon>
        <taxon>Roseobacteraceae</taxon>
        <taxon>Primorskyibacter</taxon>
    </lineage>
</organism>
<dbReference type="GO" id="GO:0005886">
    <property type="term" value="C:plasma membrane"/>
    <property type="evidence" value="ECO:0007669"/>
    <property type="project" value="UniProtKB-SubCell"/>
</dbReference>
<proteinExistence type="inferred from homology"/>
<feature type="transmembrane region" description="Helical" evidence="5">
    <location>
        <begin position="220"/>
        <end position="243"/>
    </location>
</feature>
<evidence type="ECO:0000256" key="3">
    <source>
        <dbReference type="ARBA" id="ARBA00022989"/>
    </source>
</evidence>
<feature type="transmembrane region" description="Helical" evidence="5">
    <location>
        <begin position="89"/>
        <end position="107"/>
    </location>
</feature>
<evidence type="ECO:0000256" key="2">
    <source>
        <dbReference type="ARBA" id="ARBA00022692"/>
    </source>
</evidence>
<dbReference type="InterPro" id="IPR002781">
    <property type="entry name" value="TM_pro_TauE-like"/>
</dbReference>
<dbReference type="PANTHER" id="PTHR43483">
    <property type="entry name" value="MEMBRANE TRANSPORTER PROTEIN HI_0806-RELATED"/>
    <property type="match status" value="1"/>
</dbReference>
<evidence type="ECO:0000313" key="6">
    <source>
        <dbReference type="EMBL" id="GGE16197.1"/>
    </source>
</evidence>
<feature type="transmembrane region" description="Helical" evidence="5">
    <location>
        <begin position="114"/>
        <end position="132"/>
    </location>
</feature>